<evidence type="ECO:0000313" key="2">
    <source>
        <dbReference type="Proteomes" id="UP000091857"/>
    </source>
</evidence>
<keyword evidence="2" id="KW-1185">Reference proteome</keyword>
<name>A0ACB7H7Z9_MANES</name>
<reference evidence="2" key="1">
    <citation type="journal article" date="2016" name="Nat. Biotechnol.">
        <title>Sequencing wild and cultivated cassava and related species reveals extensive interspecific hybridization and genetic diversity.</title>
        <authorList>
            <person name="Bredeson J.V."/>
            <person name="Lyons J.B."/>
            <person name="Prochnik S.E."/>
            <person name="Wu G.A."/>
            <person name="Ha C.M."/>
            <person name="Edsinger-Gonzales E."/>
            <person name="Grimwood J."/>
            <person name="Schmutz J."/>
            <person name="Rabbi I.Y."/>
            <person name="Egesi C."/>
            <person name="Nauluvula P."/>
            <person name="Lebot V."/>
            <person name="Ndunguru J."/>
            <person name="Mkamilo G."/>
            <person name="Bart R.S."/>
            <person name="Setter T.L."/>
            <person name="Gleadow R.M."/>
            <person name="Kulakow P."/>
            <person name="Ferguson M.E."/>
            <person name="Rounsley S."/>
            <person name="Rokhsar D.S."/>
        </authorList>
    </citation>
    <scope>NUCLEOTIDE SEQUENCE [LARGE SCALE GENOMIC DNA]</scope>
    <source>
        <strain evidence="2">cv. AM560-2</strain>
    </source>
</reference>
<comment type="caution">
    <text evidence="1">The sequence shown here is derived from an EMBL/GenBank/DDBJ whole genome shotgun (WGS) entry which is preliminary data.</text>
</comment>
<protein>
    <submittedName>
        <fullName evidence="1">Uncharacterized protein</fullName>
    </submittedName>
</protein>
<gene>
    <name evidence="1" type="ORF">MANES_08G009600v8</name>
</gene>
<sequence length="506" mass="57061">MDLATSAVRRLINNSLFLSLKTHRGSEMEAENQDKPHAIMVPCPLQGHIIPFVHLAIKLASIGFTITFINTQKLHQLITKSSPPNTTQSDIFTEARKSGLDIRYTTISDGFPLSFDRFINSDQFMEGLMLVFPAHVDDLVGKLVHQTPQITCLIADTFFTWPSMISNKYNLVNVSFWTEPALVFTLYYHLDLLKINGHYACHDNREDVIDYIPGVESIQPKDLPSYLQAPDTCVALRMIHKAIFEGVKEADLVICNTVQELEPRTISALQEKQPFYPLGPIFLLSGFTKTAVFTSLWSQSDCTQWLQAKPPGSVLYVSFGSLAFMSREDVVEIAHGLLLSKVSFIWVFRPGILGCDDSEILPVGFEDEIKDRGLIVPWCCQISVISHPTVGGFLTHCGWNSILETIWFNVPMLCYPLFTDQITNRKLVVDDWKIGINLCDRKPIRRDEIAEKIKCLMIGKSANDLRKNMEKIKGKVEDAVSSVGSSEKNFKQFIVDLKVKISQVAR</sequence>
<proteinExistence type="predicted"/>
<dbReference type="Proteomes" id="UP000091857">
    <property type="component" value="Chromosome 8"/>
</dbReference>
<accession>A0ACB7H7Z9</accession>
<evidence type="ECO:0000313" key="1">
    <source>
        <dbReference type="EMBL" id="KAG8648552.1"/>
    </source>
</evidence>
<organism evidence="1 2">
    <name type="scientific">Manihot esculenta</name>
    <name type="common">Cassava</name>
    <name type="synonym">Jatropha manihot</name>
    <dbReference type="NCBI Taxonomy" id="3983"/>
    <lineage>
        <taxon>Eukaryota</taxon>
        <taxon>Viridiplantae</taxon>
        <taxon>Streptophyta</taxon>
        <taxon>Embryophyta</taxon>
        <taxon>Tracheophyta</taxon>
        <taxon>Spermatophyta</taxon>
        <taxon>Magnoliopsida</taxon>
        <taxon>eudicotyledons</taxon>
        <taxon>Gunneridae</taxon>
        <taxon>Pentapetalae</taxon>
        <taxon>rosids</taxon>
        <taxon>fabids</taxon>
        <taxon>Malpighiales</taxon>
        <taxon>Euphorbiaceae</taxon>
        <taxon>Crotonoideae</taxon>
        <taxon>Manihoteae</taxon>
        <taxon>Manihot</taxon>
    </lineage>
</organism>
<dbReference type="EMBL" id="CM004394">
    <property type="protein sequence ID" value="KAG8648552.1"/>
    <property type="molecule type" value="Genomic_DNA"/>
</dbReference>